<evidence type="ECO:0000256" key="3">
    <source>
        <dbReference type="ARBA" id="ARBA00022552"/>
    </source>
</evidence>
<comment type="similarity">
    <text evidence="2">Belongs to the RRP1 family.</text>
</comment>
<evidence type="ECO:0000256" key="2">
    <source>
        <dbReference type="ARBA" id="ARBA00006374"/>
    </source>
</evidence>
<dbReference type="PANTHER" id="PTHR13026:SF0">
    <property type="entry name" value="RIBOSOMAL RNA PROCESSING 1B"/>
    <property type="match status" value="1"/>
</dbReference>
<comment type="caution">
    <text evidence="6">The sequence shown here is derived from an EMBL/GenBank/DDBJ whole genome shotgun (WGS) entry which is preliminary data.</text>
</comment>
<dbReference type="PANTHER" id="PTHR13026">
    <property type="entry name" value="NNP-1 PROTEIN NOVEL NUCLEAR PROTEIN 1 NOP52"/>
    <property type="match status" value="1"/>
</dbReference>
<dbReference type="EMBL" id="JAXQNO010000009">
    <property type="protein sequence ID" value="KAK4791125.1"/>
    <property type="molecule type" value="Genomic_DNA"/>
</dbReference>
<dbReference type="GO" id="GO:0005634">
    <property type="term" value="C:nucleus"/>
    <property type="evidence" value="ECO:0007669"/>
    <property type="project" value="UniProtKB-SubCell"/>
</dbReference>
<dbReference type="GO" id="GO:0006364">
    <property type="term" value="P:rRNA processing"/>
    <property type="evidence" value="ECO:0007669"/>
    <property type="project" value="UniProtKB-KW"/>
</dbReference>
<comment type="subcellular location">
    <subcellularLocation>
        <location evidence="1">Nucleus</location>
    </subcellularLocation>
</comment>
<evidence type="ECO:0000313" key="7">
    <source>
        <dbReference type="Proteomes" id="UP001346149"/>
    </source>
</evidence>
<keyword evidence="4" id="KW-0539">Nucleus</keyword>
<evidence type="ECO:0000256" key="4">
    <source>
        <dbReference type="ARBA" id="ARBA00023242"/>
    </source>
</evidence>
<dbReference type="Pfam" id="PF05997">
    <property type="entry name" value="Nop52"/>
    <property type="match status" value="1"/>
</dbReference>
<accession>A0AAN7M7S1</accession>
<organism evidence="6 7">
    <name type="scientific">Trapa natans</name>
    <name type="common">Water chestnut</name>
    <dbReference type="NCBI Taxonomy" id="22666"/>
    <lineage>
        <taxon>Eukaryota</taxon>
        <taxon>Viridiplantae</taxon>
        <taxon>Streptophyta</taxon>
        <taxon>Embryophyta</taxon>
        <taxon>Tracheophyta</taxon>
        <taxon>Spermatophyta</taxon>
        <taxon>Magnoliopsida</taxon>
        <taxon>eudicotyledons</taxon>
        <taxon>Gunneridae</taxon>
        <taxon>Pentapetalae</taxon>
        <taxon>rosids</taxon>
        <taxon>malvids</taxon>
        <taxon>Myrtales</taxon>
        <taxon>Lythraceae</taxon>
        <taxon>Trapa</taxon>
    </lineage>
</organism>
<keyword evidence="3" id="KW-0698">rRNA processing</keyword>
<feature type="region of interest" description="Disordered" evidence="5">
    <location>
        <begin position="343"/>
        <end position="368"/>
    </location>
</feature>
<feature type="region of interest" description="Disordered" evidence="5">
    <location>
        <begin position="609"/>
        <end position="684"/>
    </location>
</feature>
<feature type="compositionally biased region" description="Basic and acidic residues" evidence="5">
    <location>
        <begin position="398"/>
        <end position="415"/>
    </location>
</feature>
<dbReference type="Proteomes" id="UP001346149">
    <property type="component" value="Unassembled WGS sequence"/>
</dbReference>
<sequence>MNRAAAGQSLVTQLASCNQTLRDRALRQILKTWLPAQTSIPDSDFRKLWKGLFYCVWHADKVPFQSQLINRLSSMLLSLDLPVSVQYFSVFLLTMRREWNGIDGLRLDKFYLLIRRFVYSVFALMKKYRWDSELVGRLVVVLDEKTFGDIDKVQGNGVNCQIASVFFEELKPFLPLKLETLDLLLQPFFNVIKNSPDKVLLGTISSNVFDVLLTNGKKLLEAKRGCAGVDFGDDAEGYGTVALKMGLSGRFFQLGYSPDFSQRNRKLLFGLHEQFLKLEKELESSGIEIPLPAPEDHDDDIEEEVPILVPITVTNPSYNVENCDAAKLLKKSKKLKNKSLIKQDEKSKKIKKKKKDSDPGHSIGETLKEESINSVEAVIFDEESACDSLEASVSHGSLKKDVTSENISPDKENSDPGHSIGETLKKESINSVEAVMFDDPLLSNLPIQFDKVAAEVGLSEGVENECDSLEASVNHGSLKKDVTSENILPDKENSDPGHSIGETLEEESINSVEAVMFDDLLSNLSIQFDKVAAEVGLSEGVESACDSLEASVNHGSLKKRKRGKAKDGQHSQALEMVYPEDDDGVLTAKSGDKSVKKVRFSMKNNLVWKPHTPLPPQSVRIPPSVTPRGSALKKGLSPGPIVETPSSSNKAKQRSHAVRKIKKKTIRSPSPAAKRVKKLKVSSK</sequence>
<reference evidence="6 7" key="1">
    <citation type="journal article" date="2023" name="Hortic Res">
        <title>Pangenome of water caltrop reveals structural variations and asymmetric subgenome divergence after allopolyploidization.</title>
        <authorList>
            <person name="Zhang X."/>
            <person name="Chen Y."/>
            <person name="Wang L."/>
            <person name="Yuan Y."/>
            <person name="Fang M."/>
            <person name="Shi L."/>
            <person name="Lu R."/>
            <person name="Comes H.P."/>
            <person name="Ma Y."/>
            <person name="Chen Y."/>
            <person name="Huang G."/>
            <person name="Zhou Y."/>
            <person name="Zheng Z."/>
            <person name="Qiu Y."/>
        </authorList>
    </citation>
    <scope>NUCLEOTIDE SEQUENCE [LARGE SCALE GENOMIC DNA]</scope>
    <source>
        <strain evidence="6">F231</strain>
    </source>
</reference>
<evidence type="ECO:0000313" key="6">
    <source>
        <dbReference type="EMBL" id="KAK4791125.1"/>
    </source>
</evidence>
<feature type="region of interest" description="Disordered" evidence="5">
    <location>
        <begin position="391"/>
        <end position="423"/>
    </location>
</feature>
<gene>
    <name evidence="6" type="ORF">SAY86_031538</name>
</gene>
<proteinExistence type="inferred from homology"/>
<name>A0AAN7M7S1_TRANT</name>
<feature type="compositionally biased region" description="Basic residues" evidence="5">
    <location>
        <begin position="651"/>
        <end position="666"/>
    </location>
</feature>
<evidence type="ECO:0000256" key="1">
    <source>
        <dbReference type="ARBA" id="ARBA00004123"/>
    </source>
</evidence>
<feature type="compositionally biased region" description="Basic residues" evidence="5">
    <location>
        <begin position="674"/>
        <end position="684"/>
    </location>
</feature>
<dbReference type="AlphaFoldDB" id="A0AAN7M7S1"/>
<keyword evidence="7" id="KW-1185">Reference proteome</keyword>
<protein>
    <submittedName>
        <fullName evidence="6">Uncharacterized protein</fullName>
    </submittedName>
</protein>
<dbReference type="InterPro" id="IPR010301">
    <property type="entry name" value="RRP1"/>
</dbReference>
<dbReference type="GO" id="GO:0030688">
    <property type="term" value="C:preribosome, small subunit precursor"/>
    <property type="evidence" value="ECO:0007669"/>
    <property type="project" value="InterPro"/>
</dbReference>
<evidence type="ECO:0000256" key="5">
    <source>
        <dbReference type="SAM" id="MobiDB-lite"/>
    </source>
</evidence>